<keyword evidence="2" id="KW-1185">Reference proteome</keyword>
<reference evidence="1" key="1">
    <citation type="submission" date="2017-04" db="EMBL/GenBank/DDBJ databases">
        <authorList>
            <person name="Varghese N."/>
            <person name="Submissions S."/>
        </authorList>
    </citation>
    <scope>NUCLEOTIDE SEQUENCE</scope>
    <source>
        <strain evidence="1">WTE2008</strain>
    </source>
</reference>
<comment type="caution">
    <text evidence="1">The sequence shown here is derived from an EMBL/GenBank/DDBJ whole genome shotgun (WGS) entry which is preliminary data.</text>
</comment>
<evidence type="ECO:0000313" key="2">
    <source>
        <dbReference type="Proteomes" id="UP000192328"/>
    </source>
</evidence>
<organism evidence="1 2">
    <name type="scientific">Aristaeella lactis</name>
    <dbReference type="NCBI Taxonomy" id="3046383"/>
    <lineage>
        <taxon>Bacteria</taxon>
        <taxon>Bacillati</taxon>
        <taxon>Bacillota</taxon>
        <taxon>Clostridia</taxon>
        <taxon>Eubacteriales</taxon>
        <taxon>Aristaeellaceae</taxon>
        <taxon>Aristaeella</taxon>
    </lineage>
</organism>
<sequence length="990" mass="109707">MFGKKKHEEDFEEYEEFSSEEGNEPFFPEDEDAEAEYDSADEAYYPEESGYDEYEEAYDEGEPYEEEASWGRDDEEYDEEPEDKLKTRTIFRPETRKPNFVVSVLLNTIRVLLVILVLAGVAGLGALAGIAKGYVDTAPELNLVAMDTQAQTSFIYDSNGNLITEYKGTENRVLVSLDAMPKMLRNAFIAVEDARFYSHSGVDLKRIVGALVSNLTSSGTQGGSTITQQLIKNTLLSSEQSYKRKIQEAYLALQLENRYTKDQILECYLNTIFLGENYYGVEVAAQGYFGKDLGDLTLRECAILAGATNNPYYYNPRRNLYTRKSDDKDYAKVTNNRTDYVLRCMYENQFITREQYEEALNPATAHVLEEAPSSGNSMYKYPHYVEYAVKEVVDILLELNGLEDNAKNRAAMENKFRTGGYRVKLAIDTNIQETVESTLQNWSKYPSLRDPSDKVFRTKNSDGTYTETIQPQAAAVVLDYRTGELKAIVGSRNEVTVKKTLNRATDMKMPVGSSIKPIAVYAPALELGASPATVVYNMPLPIEGWKDAKGNNSFPKNYGGGGYAGPETLRTAMAKSHNTAAAYTLMNMVGVNRSVDFLHRLGIDDGHIDATPFGLSLGSSGITPLQMTVAFGVLANGGVYQKPISVLGISDSAGHVVWDGHQHQERRTVFQPSTSWMIVDMLKSVVQSGTGTSAKISGQIVGGKTGTNSDQKGVFFSGITGYYASAVWVGHDNYKALSSKSTGSGAAAPLWQAYMSKIHQGLEKRDILDGNPSDYGLVKVKTCAVSGQLATAACENDAMGYGTVTDWWAKGTEPTVNCSMHTIQMVCSETGMIASEYCPNPVQRGVVTIPMGHPLYNLKDQYQDVIEQYLGSTAAASNQVCTLHSQFYQGYQDYQNYQDYQDYQNYPDYQDYQNNQGNQGYQESQPFQDARNLLSQADNKMAYMDQNSEQYRAIQNAADYLRLLIGGGSASQTEVMSAMEALVQAMGGIY</sequence>
<dbReference type="EMBL" id="FWXZ01000004">
    <property type="protein sequence ID" value="SMC73265.1"/>
    <property type="molecule type" value="Genomic_DNA"/>
</dbReference>
<evidence type="ECO:0000313" key="1">
    <source>
        <dbReference type="EMBL" id="SMC73265.1"/>
    </source>
</evidence>
<protein>
    <submittedName>
        <fullName evidence="1">Penicillin-binding protein 1A</fullName>
    </submittedName>
</protein>
<dbReference type="Proteomes" id="UP000192328">
    <property type="component" value="Unassembled WGS sequence"/>
</dbReference>
<proteinExistence type="predicted"/>
<name>A0AC61PN96_9FIRM</name>
<gene>
    <name evidence="1" type="ORF">SAMN06297397_2247</name>
</gene>
<accession>A0AC61PN96</accession>